<sequence>MTSVNHTANQHSFVVDACPVRLPLFRFRFWDTHTSTLSRREIIAPDEHCARQMLSGGFLLTFSARIRQGGAMTDIFALHDILSKIEALAAAASFLTATQDERDTQLALLGHIEDAAGKAVKTEKSEVNHA</sequence>
<evidence type="ECO:0000313" key="2">
    <source>
        <dbReference type="Proteomes" id="UP000293154"/>
    </source>
</evidence>
<reference evidence="1 2" key="1">
    <citation type="submission" date="2019-03" db="EMBL/GenBank/DDBJ databases">
        <title>Pragia sp. nov. isolated from the gut tract of Carduelis flavirostris.</title>
        <authorList>
            <person name="Ge Y."/>
        </authorList>
    </citation>
    <scope>NUCLEOTIDE SEQUENCE [LARGE SCALE GENOMIC DNA]</scope>
    <source>
        <strain evidence="1 2">CF-458</strain>
    </source>
</reference>
<dbReference type="KEGG" id="prag:EKN56_12730"/>
<evidence type="ECO:0000313" key="1">
    <source>
        <dbReference type="EMBL" id="QBH97181.1"/>
    </source>
</evidence>
<dbReference type="RefSeq" id="WP_130592119.1">
    <property type="nucleotide sequence ID" value="NZ_CP034752.1"/>
</dbReference>
<organism evidence="1 2">
    <name type="scientific">Limnobaculum zhutongyuii</name>
    <dbReference type="NCBI Taxonomy" id="2498113"/>
    <lineage>
        <taxon>Bacteria</taxon>
        <taxon>Pseudomonadati</taxon>
        <taxon>Pseudomonadota</taxon>
        <taxon>Gammaproteobacteria</taxon>
        <taxon>Enterobacterales</taxon>
        <taxon>Budviciaceae</taxon>
        <taxon>Limnobaculum</taxon>
    </lineage>
</organism>
<gene>
    <name evidence="1" type="ORF">EKN56_12730</name>
</gene>
<dbReference type="Proteomes" id="UP000293154">
    <property type="component" value="Chromosome"/>
</dbReference>
<protein>
    <submittedName>
        <fullName evidence="1">Host cell division inhibitor Icd-like protein</fullName>
    </submittedName>
</protein>
<accession>A0A411WLR0</accession>
<keyword evidence="2" id="KW-1185">Reference proteome</keyword>
<name>A0A411WLR0_9GAMM</name>
<dbReference type="AlphaFoldDB" id="A0A411WLR0"/>
<dbReference type="OrthoDB" id="6631751at2"/>
<dbReference type="EMBL" id="CP034752">
    <property type="protein sequence ID" value="QBH97181.1"/>
    <property type="molecule type" value="Genomic_DNA"/>
</dbReference>
<dbReference type="NCBIfam" id="NF033153">
    <property type="entry name" value="phage_ICD_like"/>
    <property type="match status" value="1"/>
</dbReference>
<proteinExistence type="predicted"/>